<evidence type="ECO:0000313" key="6">
    <source>
        <dbReference type="Proteomes" id="UP000824118"/>
    </source>
</evidence>
<dbReference type="PRINTS" id="PR00107">
    <property type="entry name" value="PHOSPHOCPHPR"/>
</dbReference>
<dbReference type="InterPro" id="IPR050399">
    <property type="entry name" value="HPr"/>
</dbReference>
<evidence type="ECO:0000259" key="4">
    <source>
        <dbReference type="PROSITE" id="PS51350"/>
    </source>
</evidence>
<evidence type="ECO:0000256" key="3">
    <source>
        <dbReference type="ARBA" id="ARBA00022683"/>
    </source>
</evidence>
<dbReference type="PANTHER" id="PTHR33705:SF2">
    <property type="entry name" value="PHOSPHOCARRIER PROTEIN NPR"/>
    <property type="match status" value="1"/>
</dbReference>
<dbReference type="SUPFAM" id="SSF55594">
    <property type="entry name" value="HPr-like"/>
    <property type="match status" value="1"/>
</dbReference>
<dbReference type="CDD" id="cd00367">
    <property type="entry name" value="PTS-HPr_like"/>
    <property type="match status" value="1"/>
</dbReference>
<accession>A0A9D1LYB1</accession>
<dbReference type="InterPro" id="IPR000032">
    <property type="entry name" value="HPr-like"/>
</dbReference>
<dbReference type="EMBL" id="DVNG01000063">
    <property type="protein sequence ID" value="HIU50250.1"/>
    <property type="molecule type" value="Genomic_DNA"/>
</dbReference>
<evidence type="ECO:0000256" key="1">
    <source>
        <dbReference type="ARBA" id="ARBA00004496"/>
    </source>
</evidence>
<evidence type="ECO:0000313" key="5">
    <source>
        <dbReference type="EMBL" id="HIU50250.1"/>
    </source>
</evidence>
<protein>
    <submittedName>
        <fullName evidence="5">HPr family phosphocarrier protein</fullName>
    </submittedName>
</protein>
<keyword evidence="2" id="KW-0963">Cytoplasm</keyword>
<dbReference type="NCBIfam" id="TIGR01003">
    <property type="entry name" value="PTS_HPr_family"/>
    <property type="match status" value="1"/>
</dbReference>
<comment type="caution">
    <text evidence="5">The sequence shown here is derived from an EMBL/GenBank/DDBJ whole genome shotgun (WGS) entry which is preliminary data.</text>
</comment>
<dbReference type="AlphaFoldDB" id="A0A9D1LYB1"/>
<reference evidence="5" key="1">
    <citation type="submission" date="2020-10" db="EMBL/GenBank/DDBJ databases">
        <authorList>
            <person name="Gilroy R."/>
        </authorList>
    </citation>
    <scope>NUCLEOTIDE SEQUENCE</scope>
    <source>
        <strain evidence="5">ChiGjej1B1-1684</strain>
    </source>
</reference>
<keyword evidence="3" id="KW-0598">Phosphotransferase system</keyword>
<dbReference type="Pfam" id="PF00381">
    <property type="entry name" value="PTS-HPr"/>
    <property type="match status" value="1"/>
</dbReference>
<dbReference type="Gene3D" id="3.30.1340.10">
    <property type="entry name" value="HPr-like"/>
    <property type="match status" value="1"/>
</dbReference>
<evidence type="ECO:0000256" key="2">
    <source>
        <dbReference type="ARBA" id="ARBA00022490"/>
    </source>
</evidence>
<gene>
    <name evidence="5" type="ORF">IAD22_04480</name>
</gene>
<dbReference type="InterPro" id="IPR035895">
    <property type="entry name" value="HPr-like_sf"/>
</dbReference>
<dbReference type="Proteomes" id="UP000824118">
    <property type="component" value="Unassembled WGS sequence"/>
</dbReference>
<organism evidence="5 6">
    <name type="scientific">Candidatus Limousia pullorum</name>
    <dbReference type="NCBI Taxonomy" id="2840860"/>
    <lineage>
        <taxon>Bacteria</taxon>
        <taxon>Bacillati</taxon>
        <taxon>Bacillota</taxon>
        <taxon>Clostridia</taxon>
        <taxon>Eubacteriales</taxon>
        <taxon>Oscillospiraceae</taxon>
        <taxon>Oscillospiraceae incertae sedis</taxon>
        <taxon>Candidatus Limousia</taxon>
    </lineage>
</organism>
<dbReference type="PANTHER" id="PTHR33705">
    <property type="entry name" value="PHOSPHOCARRIER PROTEIN HPR"/>
    <property type="match status" value="1"/>
</dbReference>
<proteinExistence type="predicted"/>
<dbReference type="GO" id="GO:0009401">
    <property type="term" value="P:phosphoenolpyruvate-dependent sugar phosphotransferase system"/>
    <property type="evidence" value="ECO:0007669"/>
    <property type="project" value="UniProtKB-KW"/>
</dbReference>
<feature type="domain" description="HPr" evidence="4">
    <location>
        <begin position="1"/>
        <end position="85"/>
    </location>
</feature>
<reference evidence="5" key="2">
    <citation type="journal article" date="2021" name="PeerJ">
        <title>Extensive microbial diversity within the chicken gut microbiome revealed by metagenomics and culture.</title>
        <authorList>
            <person name="Gilroy R."/>
            <person name="Ravi A."/>
            <person name="Getino M."/>
            <person name="Pursley I."/>
            <person name="Horton D.L."/>
            <person name="Alikhan N.F."/>
            <person name="Baker D."/>
            <person name="Gharbi K."/>
            <person name="Hall N."/>
            <person name="Watson M."/>
            <person name="Adriaenssens E.M."/>
            <person name="Foster-Nyarko E."/>
            <person name="Jarju S."/>
            <person name="Secka A."/>
            <person name="Antonio M."/>
            <person name="Oren A."/>
            <person name="Chaudhuri R.R."/>
            <person name="La Ragione R."/>
            <person name="Hildebrand F."/>
            <person name="Pallen M.J."/>
        </authorList>
    </citation>
    <scope>NUCLEOTIDE SEQUENCE</scope>
    <source>
        <strain evidence="5">ChiGjej1B1-1684</strain>
    </source>
</reference>
<sequence length="85" mass="9058">MKTITYTIKDELGIHARPAGLIVKLANGFKSDIKLAVGDRSGDAKRIIGVMKMAAKQGEVLTVTISGEDEDAAAAEIQKFLEANL</sequence>
<name>A0A9D1LYB1_9FIRM</name>
<dbReference type="PROSITE" id="PS51350">
    <property type="entry name" value="PTS_HPR_DOM"/>
    <property type="match status" value="1"/>
</dbReference>
<comment type="subcellular location">
    <subcellularLocation>
        <location evidence="1">Cytoplasm</location>
    </subcellularLocation>
</comment>
<dbReference type="GO" id="GO:0005737">
    <property type="term" value="C:cytoplasm"/>
    <property type="evidence" value="ECO:0007669"/>
    <property type="project" value="UniProtKB-SubCell"/>
</dbReference>